<organism evidence="2 3">
    <name type="scientific">Linum tenue</name>
    <dbReference type="NCBI Taxonomy" id="586396"/>
    <lineage>
        <taxon>Eukaryota</taxon>
        <taxon>Viridiplantae</taxon>
        <taxon>Streptophyta</taxon>
        <taxon>Embryophyta</taxon>
        <taxon>Tracheophyta</taxon>
        <taxon>Spermatophyta</taxon>
        <taxon>Magnoliopsida</taxon>
        <taxon>eudicotyledons</taxon>
        <taxon>Gunneridae</taxon>
        <taxon>Pentapetalae</taxon>
        <taxon>rosids</taxon>
        <taxon>fabids</taxon>
        <taxon>Malpighiales</taxon>
        <taxon>Linaceae</taxon>
        <taxon>Linum</taxon>
    </lineage>
</organism>
<feature type="non-terminal residue" evidence="2">
    <location>
        <position position="1"/>
    </location>
</feature>
<comment type="caution">
    <text evidence="2">The sequence shown here is derived from an EMBL/GenBank/DDBJ whole genome shotgun (WGS) entry which is preliminary data.</text>
</comment>
<keyword evidence="3" id="KW-1185">Reference proteome</keyword>
<evidence type="ECO:0000256" key="1">
    <source>
        <dbReference type="SAM" id="MobiDB-lite"/>
    </source>
</evidence>
<protein>
    <submittedName>
        <fullName evidence="2">Uncharacterized protein</fullName>
    </submittedName>
</protein>
<evidence type="ECO:0000313" key="2">
    <source>
        <dbReference type="EMBL" id="CAI0400444.1"/>
    </source>
</evidence>
<dbReference type="AlphaFoldDB" id="A0AAV0ISI1"/>
<gene>
    <name evidence="2" type="ORF">LITE_LOCUS10760</name>
</gene>
<feature type="compositionally biased region" description="Basic and acidic residues" evidence="1">
    <location>
        <begin position="70"/>
        <end position="80"/>
    </location>
</feature>
<reference evidence="2" key="1">
    <citation type="submission" date="2022-08" db="EMBL/GenBank/DDBJ databases">
        <authorList>
            <person name="Gutierrez-Valencia J."/>
        </authorList>
    </citation>
    <scope>NUCLEOTIDE SEQUENCE</scope>
</reference>
<evidence type="ECO:0000313" key="3">
    <source>
        <dbReference type="Proteomes" id="UP001154282"/>
    </source>
</evidence>
<sequence>LQIPSGAFSIRFSTPPSKFSSLPTLPTSSSSFYRRASSSFCRSKAVNLLPCRSSELDDAAPAGEEEEDEDWRKRAPDKKKPLYSHSLPCIEG</sequence>
<dbReference type="EMBL" id="CAMGYJ010000004">
    <property type="protein sequence ID" value="CAI0400444.1"/>
    <property type="molecule type" value="Genomic_DNA"/>
</dbReference>
<name>A0AAV0ISI1_9ROSI</name>
<proteinExistence type="predicted"/>
<dbReference type="Proteomes" id="UP001154282">
    <property type="component" value="Unassembled WGS sequence"/>
</dbReference>
<accession>A0AAV0ISI1</accession>
<feature type="region of interest" description="Disordered" evidence="1">
    <location>
        <begin position="55"/>
        <end position="92"/>
    </location>
</feature>